<dbReference type="InterPro" id="IPR003593">
    <property type="entry name" value="AAA+_ATPase"/>
</dbReference>
<evidence type="ECO:0000256" key="1">
    <source>
        <dbReference type="ARBA" id="ARBA00022448"/>
    </source>
</evidence>
<dbReference type="SUPFAM" id="SSF52540">
    <property type="entry name" value="P-loop containing nucleoside triphosphate hydrolases"/>
    <property type="match status" value="2"/>
</dbReference>
<organism evidence="6 7">
    <name type="scientific">Acidothermus cellulolyticus (strain ATCC 43068 / DSM 8971 / 11B)</name>
    <dbReference type="NCBI Taxonomy" id="351607"/>
    <lineage>
        <taxon>Bacteria</taxon>
        <taxon>Bacillati</taxon>
        <taxon>Actinomycetota</taxon>
        <taxon>Actinomycetes</taxon>
        <taxon>Acidothermales</taxon>
        <taxon>Acidothermaceae</taxon>
        <taxon>Acidothermus</taxon>
    </lineage>
</organism>
<dbReference type="AlphaFoldDB" id="A0LTR3"/>
<proteinExistence type="predicted"/>
<dbReference type="CDD" id="cd03216">
    <property type="entry name" value="ABC_Carb_Monos_I"/>
    <property type="match status" value="1"/>
</dbReference>
<dbReference type="InterPro" id="IPR003439">
    <property type="entry name" value="ABC_transporter-like_ATP-bd"/>
</dbReference>
<dbReference type="Pfam" id="PF00005">
    <property type="entry name" value="ABC_tran"/>
    <property type="match status" value="2"/>
</dbReference>
<dbReference type="Gene3D" id="3.40.50.300">
    <property type="entry name" value="P-loop containing nucleotide triphosphate hydrolases"/>
    <property type="match status" value="2"/>
</dbReference>
<dbReference type="PANTHER" id="PTHR43790:SF9">
    <property type="entry name" value="GALACTOFURANOSE TRANSPORTER ATP-BINDING PROTEIN YTFR"/>
    <property type="match status" value="1"/>
</dbReference>
<evidence type="ECO:0000256" key="2">
    <source>
        <dbReference type="ARBA" id="ARBA00022737"/>
    </source>
</evidence>
<keyword evidence="7" id="KW-1185">Reference proteome</keyword>
<dbReference type="eggNOG" id="COG1129">
    <property type="taxonomic scope" value="Bacteria"/>
</dbReference>
<keyword evidence="3" id="KW-0547">Nucleotide-binding</keyword>
<protein>
    <submittedName>
        <fullName evidence="6">Monosaccharide ABC transporter ATP-binding protein, CUT2 family</fullName>
    </submittedName>
</protein>
<dbReference type="Proteomes" id="UP000008221">
    <property type="component" value="Chromosome"/>
</dbReference>
<dbReference type="OrthoDB" id="39350at2"/>
<accession>A0LTR3</accession>
<feature type="domain" description="ABC transporter" evidence="5">
    <location>
        <begin position="262"/>
        <end position="504"/>
    </location>
</feature>
<dbReference type="CDD" id="cd03215">
    <property type="entry name" value="ABC_Carb_Monos_II"/>
    <property type="match status" value="1"/>
</dbReference>
<keyword evidence="1" id="KW-0813">Transport</keyword>
<sequence length="510" mass="54090">MKSDAHGEGGFSSIQLVGVTKRFGGTRALREVNLTVRAGTVHALIGENGAGKSTIAKIIGGVLAPDTGELRIDGTPVTFRSPRDARAHGIATIAQELTIVPSLSVAANVFLGTEPRTTGIIRSRRLRAQFEELAGEVGFELPPDVPAGALRPADQQKIEILRALRSGASLIVMDEPTATLPDNEAARLHDVIKSLARSGKAVLLISHFLSEVLALSDVITILRDGLVVRTSPAGRETRESLIEGMLGRTLTSVFPEKRLPAASAATILEARQVTAPGVAGVSFSLRRGEILGLAGLVGAGRSEIAHAIYGSRRPHAGELVVRGRSQRFATPSAALRSGIALIPESRKDQGLLLRRSIRENVTLNILRTVSRGGWINKRREARVVRHILDALNVRAANIDAPVATLSGGNQQKVLFARALLSQPAVLIADEPTRGVDVGARHAIYELLAGEADSGTAIVVISSDVEEILGLSHRALVIRAGRIAAELTADQLNEHNVITAAFAEHSGTREE</sequence>
<dbReference type="InterPro" id="IPR017871">
    <property type="entry name" value="ABC_transporter-like_CS"/>
</dbReference>
<dbReference type="InParanoid" id="A0LTR3"/>
<dbReference type="GO" id="GO:0005524">
    <property type="term" value="F:ATP binding"/>
    <property type="evidence" value="ECO:0007669"/>
    <property type="project" value="UniProtKB-KW"/>
</dbReference>
<reference evidence="6 7" key="1">
    <citation type="journal article" date="2009" name="Genome Res.">
        <title>Complete genome of the cellulolytic thermophile Acidothermus cellulolyticus 11B provides insights into its ecophysiological and evolutionary adaptations.</title>
        <authorList>
            <person name="Barabote R.D."/>
            <person name="Xie G."/>
            <person name="Leu D.H."/>
            <person name="Normand P."/>
            <person name="Necsulea A."/>
            <person name="Daubin V."/>
            <person name="Medigue C."/>
            <person name="Adney W.S."/>
            <person name="Xu X.C."/>
            <person name="Lapidus A."/>
            <person name="Parales R.E."/>
            <person name="Detter C."/>
            <person name="Pujic P."/>
            <person name="Bruce D."/>
            <person name="Lavire C."/>
            <person name="Challacombe J.F."/>
            <person name="Brettin T.S."/>
            <person name="Berry A.M."/>
        </authorList>
    </citation>
    <scope>NUCLEOTIDE SEQUENCE [LARGE SCALE GENOMIC DNA]</scope>
    <source>
        <strain evidence="7">ATCC 43068 / DSM 8971 / 11B</strain>
    </source>
</reference>
<name>A0LTR3_ACIC1</name>
<dbReference type="PANTHER" id="PTHR43790">
    <property type="entry name" value="CARBOHYDRATE TRANSPORT ATP-BINDING PROTEIN MG119-RELATED"/>
    <property type="match status" value="1"/>
</dbReference>
<keyword evidence="4 6" id="KW-0067">ATP-binding</keyword>
<dbReference type="RefSeq" id="WP_011719886.1">
    <property type="nucleotide sequence ID" value="NC_008578.1"/>
</dbReference>
<dbReference type="PROSITE" id="PS50893">
    <property type="entry name" value="ABC_TRANSPORTER_2"/>
    <property type="match status" value="2"/>
</dbReference>
<dbReference type="EMBL" id="CP000481">
    <property type="protein sequence ID" value="ABK52823.1"/>
    <property type="molecule type" value="Genomic_DNA"/>
</dbReference>
<evidence type="ECO:0000259" key="5">
    <source>
        <dbReference type="PROSITE" id="PS50893"/>
    </source>
</evidence>
<keyword evidence="2" id="KW-0677">Repeat</keyword>
<evidence type="ECO:0000256" key="4">
    <source>
        <dbReference type="ARBA" id="ARBA00022840"/>
    </source>
</evidence>
<dbReference type="SMART" id="SM00382">
    <property type="entry name" value="AAA"/>
    <property type="match status" value="2"/>
</dbReference>
<evidence type="ECO:0000313" key="7">
    <source>
        <dbReference type="Proteomes" id="UP000008221"/>
    </source>
</evidence>
<dbReference type="InterPro" id="IPR027417">
    <property type="entry name" value="P-loop_NTPase"/>
</dbReference>
<dbReference type="GO" id="GO:0016887">
    <property type="term" value="F:ATP hydrolysis activity"/>
    <property type="evidence" value="ECO:0007669"/>
    <property type="project" value="InterPro"/>
</dbReference>
<dbReference type="InterPro" id="IPR050107">
    <property type="entry name" value="ABC_carbohydrate_import_ATPase"/>
</dbReference>
<gene>
    <name evidence="6" type="ordered locus">Acel_1050</name>
</gene>
<dbReference type="STRING" id="351607.Acel_1050"/>
<dbReference type="PROSITE" id="PS00211">
    <property type="entry name" value="ABC_TRANSPORTER_1"/>
    <property type="match status" value="1"/>
</dbReference>
<evidence type="ECO:0000256" key="3">
    <source>
        <dbReference type="ARBA" id="ARBA00022741"/>
    </source>
</evidence>
<evidence type="ECO:0000313" key="6">
    <source>
        <dbReference type="EMBL" id="ABK52823.1"/>
    </source>
</evidence>
<dbReference type="KEGG" id="ace:Acel_1050"/>
<dbReference type="HOGENOM" id="CLU_000604_92_2_11"/>
<feature type="domain" description="ABC transporter" evidence="5">
    <location>
        <begin position="14"/>
        <end position="249"/>
    </location>
</feature>